<evidence type="ECO:0000256" key="7">
    <source>
        <dbReference type="ARBA" id="ARBA00023033"/>
    </source>
</evidence>
<name>A0AAV9HUH6_9PEZI</name>
<dbReference type="EMBL" id="MU864947">
    <property type="protein sequence ID" value="KAK4464567.1"/>
    <property type="molecule type" value="Genomic_DNA"/>
</dbReference>
<sequence length="558" mass="61993">MASSFVESLPPLPSLPPSVQSFLSSLPPVPQPIQAFLLSIPPATNAVIESLPLPLSALVPLALATAYLASCIHSHRRLSAFPGPPTTSFSYFWLIRTLASGQMGRRLADATSTHGATCRIGPNDLITSDPAVIKRISAARSGYTRSYWYKFTRLDPYDDAMMSTLNEKRHDELRTMTAPGYSGRDPEGRSERVVDKVLGTVVRVIRERYAEGGDRGKMLDLARMSQYFTLDSISEIAFGLEWGLVEAEEDRFGTMQTVEEIARPSVVVSGIPWLRAFLGSDWLLKFVGPSEKDKKGIGRLLPMAREVVAARFGPDGAKREDEANDDMLGSFIRHGLTQRQCQTEALFQIIAGSDTTATSIRATLLYIMTTPRVYGALRREIDEGIRAGRISSPIKVSEAAELPYLQGVILEGLRLHPPFTGIPSKVVPPQGDTIDGKFVPGGTRISPSHWAIGRHKGVFGEDADLFRPERWVPTENAGSEEKEKLAEMRRVAEMAFGYGRWGCAGKVIAFMELNKVFVELLRRFDLQLVYPFDPWRSLNFNLFLQHSMWVNVTMRETD</sequence>
<evidence type="ECO:0000256" key="3">
    <source>
        <dbReference type="ARBA" id="ARBA00022617"/>
    </source>
</evidence>
<dbReference type="InterPro" id="IPR036396">
    <property type="entry name" value="Cyt_P450_sf"/>
</dbReference>
<dbReference type="GO" id="GO:0005506">
    <property type="term" value="F:iron ion binding"/>
    <property type="evidence" value="ECO:0007669"/>
    <property type="project" value="InterPro"/>
</dbReference>
<keyword evidence="4" id="KW-0479">Metal-binding</keyword>
<dbReference type="PANTHER" id="PTHR24305">
    <property type="entry name" value="CYTOCHROME P450"/>
    <property type="match status" value="1"/>
</dbReference>
<reference evidence="8" key="1">
    <citation type="journal article" date="2023" name="Mol. Phylogenet. Evol.">
        <title>Genome-scale phylogeny and comparative genomics of the fungal order Sordariales.</title>
        <authorList>
            <person name="Hensen N."/>
            <person name="Bonometti L."/>
            <person name="Westerberg I."/>
            <person name="Brannstrom I.O."/>
            <person name="Guillou S."/>
            <person name="Cros-Aarteil S."/>
            <person name="Calhoun S."/>
            <person name="Haridas S."/>
            <person name="Kuo A."/>
            <person name="Mondo S."/>
            <person name="Pangilinan J."/>
            <person name="Riley R."/>
            <person name="LaButti K."/>
            <person name="Andreopoulos B."/>
            <person name="Lipzen A."/>
            <person name="Chen C."/>
            <person name="Yan M."/>
            <person name="Daum C."/>
            <person name="Ng V."/>
            <person name="Clum A."/>
            <person name="Steindorff A."/>
            <person name="Ohm R.A."/>
            <person name="Martin F."/>
            <person name="Silar P."/>
            <person name="Natvig D.O."/>
            <person name="Lalanne C."/>
            <person name="Gautier V."/>
            <person name="Ament-Velasquez S.L."/>
            <person name="Kruys A."/>
            <person name="Hutchinson M.I."/>
            <person name="Powell A.J."/>
            <person name="Barry K."/>
            <person name="Miller A.N."/>
            <person name="Grigoriev I.V."/>
            <person name="Debuchy R."/>
            <person name="Gladieux P."/>
            <person name="Hiltunen Thoren M."/>
            <person name="Johannesson H."/>
        </authorList>
    </citation>
    <scope>NUCLEOTIDE SEQUENCE</scope>
    <source>
        <strain evidence="8">PSN324</strain>
    </source>
</reference>
<dbReference type="GO" id="GO:0016705">
    <property type="term" value="F:oxidoreductase activity, acting on paired donors, with incorporation or reduction of molecular oxygen"/>
    <property type="evidence" value="ECO:0007669"/>
    <property type="project" value="InterPro"/>
</dbReference>
<keyword evidence="3" id="KW-0349">Heme</keyword>
<evidence type="ECO:0000256" key="1">
    <source>
        <dbReference type="ARBA" id="ARBA00001971"/>
    </source>
</evidence>
<dbReference type="Gene3D" id="1.10.630.10">
    <property type="entry name" value="Cytochrome P450"/>
    <property type="match status" value="1"/>
</dbReference>
<dbReference type="InterPro" id="IPR001128">
    <property type="entry name" value="Cyt_P450"/>
</dbReference>
<keyword evidence="6" id="KW-0408">Iron</keyword>
<evidence type="ECO:0000256" key="4">
    <source>
        <dbReference type="ARBA" id="ARBA00022723"/>
    </source>
</evidence>
<accession>A0AAV9HUH6</accession>
<evidence type="ECO:0000256" key="2">
    <source>
        <dbReference type="ARBA" id="ARBA00010617"/>
    </source>
</evidence>
<evidence type="ECO:0000256" key="5">
    <source>
        <dbReference type="ARBA" id="ARBA00023002"/>
    </source>
</evidence>
<comment type="cofactor">
    <cofactor evidence="1">
        <name>heme</name>
        <dbReference type="ChEBI" id="CHEBI:30413"/>
    </cofactor>
</comment>
<keyword evidence="9" id="KW-1185">Reference proteome</keyword>
<evidence type="ECO:0000256" key="6">
    <source>
        <dbReference type="ARBA" id="ARBA00023004"/>
    </source>
</evidence>
<reference evidence="8" key="2">
    <citation type="submission" date="2023-06" db="EMBL/GenBank/DDBJ databases">
        <authorList>
            <consortium name="Lawrence Berkeley National Laboratory"/>
            <person name="Mondo S.J."/>
            <person name="Hensen N."/>
            <person name="Bonometti L."/>
            <person name="Westerberg I."/>
            <person name="Brannstrom I.O."/>
            <person name="Guillou S."/>
            <person name="Cros-Aarteil S."/>
            <person name="Calhoun S."/>
            <person name="Haridas S."/>
            <person name="Kuo A."/>
            <person name="Pangilinan J."/>
            <person name="Riley R."/>
            <person name="Labutti K."/>
            <person name="Andreopoulos B."/>
            <person name="Lipzen A."/>
            <person name="Chen C."/>
            <person name="Yanf M."/>
            <person name="Daum C."/>
            <person name="Ng V."/>
            <person name="Clum A."/>
            <person name="Steindorff A."/>
            <person name="Ohm R."/>
            <person name="Martin F."/>
            <person name="Silar P."/>
            <person name="Natvig D."/>
            <person name="Lalanne C."/>
            <person name="Gautier V."/>
            <person name="Ament-Velasquez S.L."/>
            <person name="Kruys A."/>
            <person name="Hutchinson M.I."/>
            <person name="Powell A.J."/>
            <person name="Barry K."/>
            <person name="Miller A.N."/>
            <person name="Grigoriev I.V."/>
            <person name="Debuchy R."/>
            <person name="Gladieux P."/>
            <person name="Thoren M.H."/>
            <person name="Johannesson H."/>
        </authorList>
    </citation>
    <scope>NUCLEOTIDE SEQUENCE</scope>
    <source>
        <strain evidence="8">PSN324</strain>
    </source>
</reference>
<dbReference type="PANTHER" id="PTHR24305:SF77">
    <property type="entry name" value="CYTOCHROME P450 MONOOXYGENASE"/>
    <property type="match status" value="1"/>
</dbReference>
<comment type="similarity">
    <text evidence="2">Belongs to the cytochrome P450 family.</text>
</comment>
<organism evidence="8 9">
    <name type="scientific">Cladorrhinum samala</name>
    <dbReference type="NCBI Taxonomy" id="585594"/>
    <lineage>
        <taxon>Eukaryota</taxon>
        <taxon>Fungi</taxon>
        <taxon>Dikarya</taxon>
        <taxon>Ascomycota</taxon>
        <taxon>Pezizomycotina</taxon>
        <taxon>Sordariomycetes</taxon>
        <taxon>Sordariomycetidae</taxon>
        <taxon>Sordariales</taxon>
        <taxon>Podosporaceae</taxon>
        <taxon>Cladorrhinum</taxon>
    </lineage>
</organism>
<dbReference type="Proteomes" id="UP001321749">
    <property type="component" value="Unassembled WGS sequence"/>
</dbReference>
<dbReference type="SUPFAM" id="SSF48264">
    <property type="entry name" value="Cytochrome P450"/>
    <property type="match status" value="1"/>
</dbReference>
<comment type="caution">
    <text evidence="8">The sequence shown here is derived from an EMBL/GenBank/DDBJ whole genome shotgun (WGS) entry which is preliminary data.</text>
</comment>
<dbReference type="Pfam" id="PF00067">
    <property type="entry name" value="p450"/>
    <property type="match status" value="1"/>
</dbReference>
<evidence type="ECO:0000313" key="8">
    <source>
        <dbReference type="EMBL" id="KAK4464567.1"/>
    </source>
</evidence>
<dbReference type="GO" id="GO:0004497">
    <property type="term" value="F:monooxygenase activity"/>
    <property type="evidence" value="ECO:0007669"/>
    <property type="project" value="UniProtKB-KW"/>
</dbReference>
<proteinExistence type="inferred from homology"/>
<dbReference type="InterPro" id="IPR050121">
    <property type="entry name" value="Cytochrome_P450_monoxygenase"/>
</dbReference>
<dbReference type="PRINTS" id="PR00385">
    <property type="entry name" value="P450"/>
</dbReference>
<gene>
    <name evidence="8" type="ORF">QBC42DRAFT_220520</name>
</gene>
<protein>
    <submittedName>
        <fullName evidence="8">Cytochrome P450 E-class, group IV</fullName>
    </submittedName>
</protein>
<evidence type="ECO:0000313" key="9">
    <source>
        <dbReference type="Proteomes" id="UP001321749"/>
    </source>
</evidence>
<dbReference type="CDD" id="cd11060">
    <property type="entry name" value="CYP57A1-like"/>
    <property type="match status" value="1"/>
</dbReference>
<keyword evidence="5" id="KW-0560">Oxidoreductase</keyword>
<keyword evidence="7" id="KW-0503">Monooxygenase</keyword>
<dbReference type="AlphaFoldDB" id="A0AAV9HUH6"/>
<dbReference type="GO" id="GO:0020037">
    <property type="term" value="F:heme binding"/>
    <property type="evidence" value="ECO:0007669"/>
    <property type="project" value="InterPro"/>
</dbReference>